<evidence type="ECO:0000256" key="1">
    <source>
        <dbReference type="SAM" id="Phobius"/>
    </source>
</evidence>
<dbReference type="InterPro" id="IPR014495">
    <property type="entry name" value="UCP018671"/>
</dbReference>
<keyword evidence="1" id="KW-1133">Transmembrane helix</keyword>
<feature type="domain" description="DUF1616" evidence="2">
    <location>
        <begin position="25"/>
        <end position="354"/>
    </location>
</feature>
<organism evidence="3 4">
    <name type="scientific">Halobellus salinus</name>
    <dbReference type="NCBI Taxonomy" id="931585"/>
    <lineage>
        <taxon>Archaea</taxon>
        <taxon>Methanobacteriati</taxon>
        <taxon>Methanobacteriota</taxon>
        <taxon>Stenosarchaea group</taxon>
        <taxon>Halobacteria</taxon>
        <taxon>Halobacteriales</taxon>
        <taxon>Haloferacaceae</taxon>
        <taxon>Halobellus</taxon>
    </lineage>
</organism>
<dbReference type="EMBL" id="BMOC01000001">
    <property type="protein sequence ID" value="GGI96109.1"/>
    <property type="molecule type" value="Genomic_DNA"/>
</dbReference>
<reference evidence="3" key="2">
    <citation type="submission" date="2020-09" db="EMBL/GenBank/DDBJ databases">
        <authorList>
            <person name="Sun Q."/>
            <person name="Ohkuma M."/>
        </authorList>
    </citation>
    <scope>NUCLEOTIDE SEQUENCE</scope>
    <source>
        <strain evidence="3">JCM 14359</strain>
    </source>
</reference>
<evidence type="ECO:0000259" key="2">
    <source>
        <dbReference type="Pfam" id="PF07760"/>
    </source>
</evidence>
<dbReference type="RefSeq" id="WP_188785583.1">
    <property type="nucleotide sequence ID" value="NZ_BMOC01000001.1"/>
</dbReference>
<feature type="transmembrane region" description="Helical" evidence="1">
    <location>
        <begin position="198"/>
        <end position="220"/>
    </location>
</feature>
<feature type="transmembrane region" description="Helical" evidence="1">
    <location>
        <begin position="48"/>
        <end position="68"/>
    </location>
</feature>
<keyword evidence="1" id="KW-0472">Membrane</keyword>
<comment type="caution">
    <text evidence="3">The sequence shown here is derived from an EMBL/GenBank/DDBJ whole genome shotgun (WGS) entry which is preliminary data.</text>
</comment>
<sequence length="357" mass="38668">MAQGAGRDEGLEATVRQLPADLAFVLGIVALAVASIFVPVINQSPIRVLFALPVMLFIPGYVFIAALFPEAGSSTDGDDETTTAERSATASAEQSVSETAAAIAAERGGIDGIERVALSFGTSIAIVPLIGLVLNFTPWGIRLIPIVVSLTGFIVAATYVAARRRRAVPPDTRFRVPYRQWLYAARSELFEPDSRSDAALNVLMVCSILLATASVGYAVAVPKQGEAFTEFYLLTETDDGDLVADNYPDEFVAGENQTLTVGIGNHEHESVSYTVVVLAQDAVVENNSTTIRAEQQLRRFQPQVADNETWQRQHTVAPTLTGDNIRLTYLLYRGAPPADPSTDNAYREVHLWITVRQ</sequence>
<accession>A0A830EP49</accession>
<evidence type="ECO:0000313" key="3">
    <source>
        <dbReference type="EMBL" id="GGI96109.1"/>
    </source>
</evidence>
<reference evidence="3" key="1">
    <citation type="journal article" date="2014" name="Int. J. Syst. Evol. Microbiol.">
        <title>Complete genome sequence of Corynebacterium casei LMG S-19264T (=DSM 44701T), isolated from a smear-ripened cheese.</title>
        <authorList>
            <consortium name="US DOE Joint Genome Institute (JGI-PGF)"/>
            <person name="Walter F."/>
            <person name="Albersmeier A."/>
            <person name="Kalinowski J."/>
            <person name="Ruckert C."/>
        </authorList>
    </citation>
    <scope>NUCLEOTIDE SEQUENCE</scope>
    <source>
        <strain evidence="3">JCM 14359</strain>
    </source>
</reference>
<name>A0A830EP49_9EURY</name>
<dbReference type="PIRSF" id="PIRSF018671">
    <property type="entry name" value="UCP018671"/>
    <property type="match status" value="1"/>
</dbReference>
<dbReference type="Proteomes" id="UP000653099">
    <property type="component" value="Unassembled WGS sequence"/>
</dbReference>
<feature type="transmembrane region" description="Helical" evidence="1">
    <location>
        <begin position="143"/>
        <end position="162"/>
    </location>
</feature>
<gene>
    <name evidence="3" type="ORF">GCM10008995_02710</name>
</gene>
<dbReference type="Pfam" id="PF07760">
    <property type="entry name" value="DUF1616"/>
    <property type="match status" value="1"/>
</dbReference>
<dbReference type="AlphaFoldDB" id="A0A830EP49"/>
<proteinExistence type="predicted"/>
<dbReference type="InterPro" id="IPR011674">
    <property type="entry name" value="DUF1616"/>
</dbReference>
<dbReference type="OrthoDB" id="82282at2157"/>
<keyword evidence="4" id="KW-1185">Reference proteome</keyword>
<protein>
    <recommendedName>
        <fullName evidence="2">DUF1616 domain-containing protein</fullName>
    </recommendedName>
</protein>
<keyword evidence="1" id="KW-0812">Transmembrane</keyword>
<evidence type="ECO:0000313" key="4">
    <source>
        <dbReference type="Proteomes" id="UP000653099"/>
    </source>
</evidence>
<feature type="transmembrane region" description="Helical" evidence="1">
    <location>
        <begin position="22"/>
        <end position="41"/>
    </location>
</feature>